<proteinExistence type="predicted"/>
<feature type="compositionally biased region" description="Low complexity" evidence="8">
    <location>
        <begin position="11"/>
        <end position="25"/>
    </location>
</feature>
<keyword evidence="5 9" id="KW-0812">Transmembrane</keyword>
<keyword evidence="6 9" id="KW-1133">Transmembrane helix</keyword>
<evidence type="ECO:0000256" key="5">
    <source>
        <dbReference type="ARBA" id="ARBA00022692"/>
    </source>
</evidence>
<feature type="transmembrane region" description="Helical" evidence="9">
    <location>
        <begin position="71"/>
        <end position="90"/>
    </location>
</feature>
<evidence type="ECO:0000256" key="3">
    <source>
        <dbReference type="ARBA" id="ARBA00022519"/>
    </source>
</evidence>
<dbReference type="InterPro" id="IPR040423">
    <property type="entry name" value="PEA_transferase"/>
</dbReference>
<keyword evidence="3" id="KW-0997">Cell inner membrane</keyword>
<dbReference type="Pfam" id="PF00884">
    <property type="entry name" value="Sulfatase"/>
    <property type="match status" value="1"/>
</dbReference>
<dbReference type="CDD" id="cd16017">
    <property type="entry name" value="LptA"/>
    <property type="match status" value="1"/>
</dbReference>
<evidence type="ECO:0000256" key="2">
    <source>
        <dbReference type="ARBA" id="ARBA00022475"/>
    </source>
</evidence>
<evidence type="ECO:0000313" key="12">
    <source>
        <dbReference type="EMBL" id="MCT9811001.1"/>
    </source>
</evidence>
<protein>
    <submittedName>
        <fullName evidence="12">Sulfatase-like hydrolase/transferase</fullName>
    </submittedName>
</protein>
<dbReference type="InterPro" id="IPR058130">
    <property type="entry name" value="PEA_transf_C"/>
</dbReference>
<dbReference type="PANTHER" id="PTHR30443">
    <property type="entry name" value="INNER MEMBRANE PROTEIN"/>
    <property type="match status" value="1"/>
</dbReference>
<evidence type="ECO:0000256" key="6">
    <source>
        <dbReference type="ARBA" id="ARBA00022989"/>
    </source>
</evidence>
<keyword evidence="7 9" id="KW-0472">Membrane</keyword>
<reference evidence="12 13" key="1">
    <citation type="submission" date="2022-09" db="EMBL/GenBank/DDBJ databases">
        <title>Draft genome of isolate Be4.</title>
        <authorList>
            <person name="Sanchez-Castro I."/>
            <person name="Martinez-Rodriguez P."/>
            <person name="Descostes M."/>
            <person name="Merroun M."/>
        </authorList>
    </citation>
    <scope>NUCLEOTIDE SEQUENCE [LARGE SCALE GENOMIC DNA]</scope>
    <source>
        <strain evidence="12 13">Be4</strain>
    </source>
</reference>
<evidence type="ECO:0000256" key="7">
    <source>
        <dbReference type="ARBA" id="ARBA00023136"/>
    </source>
</evidence>
<evidence type="ECO:0000256" key="8">
    <source>
        <dbReference type="SAM" id="MobiDB-lite"/>
    </source>
</evidence>
<name>A0ABT2PKK2_9BURK</name>
<comment type="subcellular location">
    <subcellularLocation>
        <location evidence="1">Cell inner membrane</location>
        <topology evidence="1">Multi-pass membrane protein</topology>
    </subcellularLocation>
</comment>
<evidence type="ECO:0000313" key="13">
    <source>
        <dbReference type="Proteomes" id="UP001525968"/>
    </source>
</evidence>
<evidence type="ECO:0000256" key="9">
    <source>
        <dbReference type="SAM" id="Phobius"/>
    </source>
</evidence>
<dbReference type="Gene3D" id="3.40.720.10">
    <property type="entry name" value="Alkaline Phosphatase, subunit A"/>
    <property type="match status" value="1"/>
</dbReference>
<feature type="domain" description="Phosphoethanolamine transferase N-terminal" evidence="11">
    <location>
        <begin position="83"/>
        <end position="229"/>
    </location>
</feature>
<dbReference type="SUPFAM" id="SSF53649">
    <property type="entry name" value="Alkaline phosphatase-like"/>
    <property type="match status" value="1"/>
</dbReference>
<dbReference type="PANTHER" id="PTHR30443:SF0">
    <property type="entry name" value="PHOSPHOETHANOLAMINE TRANSFERASE EPTA"/>
    <property type="match status" value="1"/>
</dbReference>
<feature type="transmembrane region" description="Helical" evidence="9">
    <location>
        <begin position="40"/>
        <end position="59"/>
    </location>
</feature>
<keyword evidence="4" id="KW-0808">Transferase</keyword>
<keyword evidence="13" id="KW-1185">Reference proteome</keyword>
<dbReference type="RefSeq" id="WP_261500162.1">
    <property type="nucleotide sequence ID" value="NZ_JAODYH010000004.1"/>
</dbReference>
<sequence length="611" mass="66658">MNTFALPPQPASASEVSSPASTSPAPRTPPRWKISLAPRWGAVLLTLWCTLVLNTPLWSKLGQLPDFVDPWFWQRAAIVGLITCATYWWFMLLSWPGVRRIGWSLTLLTAAGMEYYIQHYGILLDSGMVRNVLQTNTSEALALLGPGMLWHIALFGGLPSLWLWFGVQWRSESLLRGWRSLLLVLASFALLTIGVAGMFRQLAPLLRNHMELRYLINPTSGIVALADVTLKPLLMPARPFVSILAGAVLGPSYGAVPASGPAQPLRAVATPGAAPGAASHKPPLLVLVVGETARGDHFGMNGYARDTTPHLRAQNAISWNNVRSCGTNTAASVPCMFSYLGKQGFEGRKANHETLLDVVQAAGLGVNWLDNQSGCKGVCDRIAHVSAYDQATATQRAKWCESDGECLDQLMLEQLDMSLAKIPAQKRAVGTVLALHQMGSHGPAYYRRSSPQSKRFLPECTTQVTSNCSQEDLINVYDNSIAETDLFLSKTIDWLKTKAADYEVALVYVSDHGESLGEGGIYLHGLPYAIAPDSQKHVAWITWPGTLAARTRTDEACLRASVARPLTHDFYFHTVLGLLDVRSPVYRSDWDAYAPCRQAQVSAAPAKPAAM</sequence>
<dbReference type="Proteomes" id="UP001525968">
    <property type="component" value="Unassembled WGS sequence"/>
</dbReference>
<feature type="transmembrane region" description="Helical" evidence="9">
    <location>
        <begin position="102"/>
        <end position="123"/>
    </location>
</feature>
<comment type="caution">
    <text evidence="12">The sequence shown here is derived from an EMBL/GenBank/DDBJ whole genome shotgun (WGS) entry which is preliminary data.</text>
</comment>
<evidence type="ECO:0000256" key="1">
    <source>
        <dbReference type="ARBA" id="ARBA00004429"/>
    </source>
</evidence>
<dbReference type="InterPro" id="IPR017850">
    <property type="entry name" value="Alkaline_phosphatase_core_sf"/>
</dbReference>
<organism evidence="12 13">
    <name type="scientific">Acidovorax bellezanensis</name>
    <dbReference type="NCBI Taxonomy" id="2976702"/>
    <lineage>
        <taxon>Bacteria</taxon>
        <taxon>Pseudomonadati</taxon>
        <taxon>Pseudomonadota</taxon>
        <taxon>Betaproteobacteria</taxon>
        <taxon>Burkholderiales</taxon>
        <taxon>Comamonadaceae</taxon>
        <taxon>Acidovorax</taxon>
    </lineage>
</organism>
<feature type="transmembrane region" description="Helical" evidence="9">
    <location>
        <begin position="143"/>
        <end position="165"/>
    </location>
</feature>
<keyword evidence="2" id="KW-1003">Cell membrane</keyword>
<dbReference type="EMBL" id="JAODYH010000004">
    <property type="protein sequence ID" value="MCT9811001.1"/>
    <property type="molecule type" value="Genomic_DNA"/>
</dbReference>
<dbReference type="InterPro" id="IPR012549">
    <property type="entry name" value="EptA-like_N"/>
</dbReference>
<feature type="transmembrane region" description="Helical" evidence="9">
    <location>
        <begin position="177"/>
        <end position="199"/>
    </location>
</feature>
<accession>A0ABT2PKK2</accession>
<gene>
    <name evidence="12" type="ORF">N0K08_10175</name>
</gene>
<feature type="region of interest" description="Disordered" evidence="8">
    <location>
        <begin position="1"/>
        <end position="28"/>
    </location>
</feature>
<evidence type="ECO:0000256" key="4">
    <source>
        <dbReference type="ARBA" id="ARBA00022679"/>
    </source>
</evidence>
<dbReference type="Pfam" id="PF08019">
    <property type="entry name" value="EptA_B_N"/>
    <property type="match status" value="1"/>
</dbReference>
<evidence type="ECO:0000259" key="11">
    <source>
        <dbReference type="Pfam" id="PF08019"/>
    </source>
</evidence>
<feature type="domain" description="Sulfatase N-terminal" evidence="10">
    <location>
        <begin position="283"/>
        <end position="581"/>
    </location>
</feature>
<evidence type="ECO:0000259" key="10">
    <source>
        <dbReference type="Pfam" id="PF00884"/>
    </source>
</evidence>
<dbReference type="InterPro" id="IPR000917">
    <property type="entry name" value="Sulfatase_N"/>
</dbReference>